<dbReference type="SUPFAM" id="SSF47413">
    <property type="entry name" value="lambda repressor-like DNA-binding domains"/>
    <property type="match status" value="1"/>
</dbReference>
<evidence type="ECO:0000313" key="2">
    <source>
        <dbReference type="EMBL" id="GHA76262.1"/>
    </source>
</evidence>
<reference evidence="3" key="1">
    <citation type="journal article" date="2019" name="Int. J. Syst. Evol. Microbiol.">
        <title>The Global Catalogue of Microorganisms (GCM) 10K type strain sequencing project: providing services to taxonomists for standard genome sequencing and annotation.</title>
        <authorList>
            <consortium name="The Broad Institute Genomics Platform"/>
            <consortium name="The Broad Institute Genome Sequencing Center for Infectious Disease"/>
            <person name="Wu L."/>
            <person name="Ma J."/>
        </authorList>
    </citation>
    <scope>NUCLEOTIDE SEQUENCE [LARGE SCALE GENOMIC DNA]</scope>
    <source>
        <strain evidence="3">JCM 4733</strain>
    </source>
</reference>
<dbReference type="CDD" id="cd00093">
    <property type="entry name" value="HTH_XRE"/>
    <property type="match status" value="1"/>
</dbReference>
<proteinExistence type="predicted"/>
<keyword evidence="3" id="KW-1185">Reference proteome</keyword>
<gene>
    <name evidence="2" type="ORF">GCM10010345_92870</name>
</gene>
<dbReference type="InterPro" id="IPR010982">
    <property type="entry name" value="Lambda_DNA-bd_dom_sf"/>
</dbReference>
<feature type="region of interest" description="Disordered" evidence="1">
    <location>
        <begin position="1"/>
        <end position="22"/>
    </location>
</feature>
<dbReference type="InterPro" id="IPR001387">
    <property type="entry name" value="Cro/C1-type_HTH"/>
</dbReference>
<accession>A0ABQ3DCH4</accession>
<dbReference type="EMBL" id="BMVN01000110">
    <property type="protein sequence ID" value="GHA76262.1"/>
    <property type="molecule type" value="Genomic_DNA"/>
</dbReference>
<name>A0ABQ3DCH4_9ACTN</name>
<organism evidence="2 3">
    <name type="scientific">Streptomyces canarius</name>
    <dbReference type="NCBI Taxonomy" id="285453"/>
    <lineage>
        <taxon>Bacteria</taxon>
        <taxon>Bacillati</taxon>
        <taxon>Actinomycetota</taxon>
        <taxon>Actinomycetes</taxon>
        <taxon>Kitasatosporales</taxon>
        <taxon>Streptomycetaceae</taxon>
        <taxon>Streptomyces</taxon>
    </lineage>
</organism>
<dbReference type="RefSeq" id="WP_229918154.1">
    <property type="nucleotide sequence ID" value="NZ_BMVN01000110.1"/>
</dbReference>
<evidence type="ECO:0008006" key="4">
    <source>
        <dbReference type="Google" id="ProtNLM"/>
    </source>
</evidence>
<comment type="caution">
    <text evidence="2">The sequence shown here is derived from an EMBL/GenBank/DDBJ whole genome shotgun (WGS) entry which is preliminary data.</text>
</comment>
<protein>
    <recommendedName>
        <fullName evidence="4">HTH cro/C1-type domain-containing protein</fullName>
    </recommendedName>
</protein>
<evidence type="ECO:0000313" key="3">
    <source>
        <dbReference type="Proteomes" id="UP000653644"/>
    </source>
</evidence>
<dbReference type="Proteomes" id="UP000653644">
    <property type="component" value="Unassembled WGS sequence"/>
</dbReference>
<evidence type="ECO:0000256" key="1">
    <source>
        <dbReference type="SAM" id="MobiDB-lite"/>
    </source>
</evidence>
<sequence length="168" mass="18567">MIWPPDADQPLPPDTSGRRGRKPALISATAGLSHRAWLVPVRNFVFASGLTLDDLVERSGYSKTRISQLLRGNGYYPAWQITSSVVHALGLPLEPMLRLWQSGAREAGKDSAWIKRSIQQVALQPEAAPLPYRAFADTVRATYTAYARAFLLTDHRAGWVVGESLDIL</sequence>